<dbReference type="Proteomes" id="UP000479710">
    <property type="component" value="Unassembled WGS sequence"/>
</dbReference>
<reference evidence="8 9" key="1">
    <citation type="submission" date="2019-11" db="EMBL/GenBank/DDBJ databases">
        <title>Whole genome sequence of Oryza granulata.</title>
        <authorList>
            <person name="Li W."/>
        </authorList>
    </citation>
    <scope>NUCLEOTIDE SEQUENCE [LARGE SCALE GENOMIC DNA]</scope>
    <source>
        <strain evidence="9">cv. Menghai</strain>
        <tissue evidence="8">Leaf</tissue>
    </source>
</reference>
<keyword evidence="2" id="KW-0378">Hydrolase</keyword>
<dbReference type="EMBL" id="SPHZ02000007">
    <property type="protein sequence ID" value="KAF0906546.1"/>
    <property type="molecule type" value="Genomic_DNA"/>
</dbReference>
<sequence>MVQGTPRPADQIGDAYLKPYVTTVPEVTVTDRSDDDGCLILASDGLWDVVSNEAASGAGLPPPWQAAMVRRGGSVADQTGPRAPQFRQHLRRHR</sequence>
<evidence type="ECO:0000313" key="8">
    <source>
        <dbReference type="EMBL" id="KAF0906546.1"/>
    </source>
</evidence>
<keyword evidence="9" id="KW-1185">Reference proteome</keyword>
<dbReference type="InterPro" id="IPR036457">
    <property type="entry name" value="PPM-type-like_dom_sf"/>
</dbReference>
<dbReference type="OrthoDB" id="10264738at2759"/>
<evidence type="ECO:0000256" key="5">
    <source>
        <dbReference type="ARBA" id="ARBA00048336"/>
    </source>
</evidence>
<evidence type="ECO:0000259" key="7">
    <source>
        <dbReference type="PROSITE" id="PS51746"/>
    </source>
</evidence>
<proteinExistence type="predicted"/>
<dbReference type="Gene3D" id="3.60.40.10">
    <property type="entry name" value="PPM-type phosphatase domain"/>
    <property type="match status" value="1"/>
</dbReference>
<dbReference type="Pfam" id="PF00481">
    <property type="entry name" value="PP2C"/>
    <property type="match status" value="1"/>
</dbReference>
<dbReference type="AlphaFoldDB" id="A0A6G1D2C5"/>
<gene>
    <name evidence="8" type="ORF">E2562_011526</name>
</gene>
<feature type="region of interest" description="Disordered" evidence="6">
    <location>
        <begin position="70"/>
        <end position="94"/>
    </location>
</feature>
<comment type="catalytic activity">
    <reaction evidence="5">
        <text>O-phospho-L-threonyl-[protein] + H2O = L-threonyl-[protein] + phosphate</text>
        <dbReference type="Rhea" id="RHEA:47004"/>
        <dbReference type="Rhea" id="RHEA-COMP:11060"/>
        <dbReference type="Rhea" id="RHEA-COMP:11605"/>
        <dbReference type="ChEBI" id="CHEBI:15377"/>
        <dbReference type="ChEBI" id="CHEBI:30013"/>
        <dbReference type="ChEBI" id="CHEBI:43474"/>
        <dbReference type="ChEBI" id="CHEBI:61977"/>
        <dbReference type="EC" id="3.1.3.16"/>
    </reaction>
</comment>
<comment type="caution">
    <text evidence="8">The sequence shown here is derived from an EMBL/GenBank/DDBJ whole genome shotgun (WGS) entry which is preliminary data.</text>
</comment>
<dbReference type="SUPFAM" id="SSF81606">
    <property type="entry name" value="PP2C-like"/>
    <property type="match status" value="1"/>
</dbReference>
<dbReference type="GO" id="GO:0004722">
    <property type="term" value="F:protein serine/threonine phosphatase activity"/>
    <property type="evidence" value="ECO:0007669"/>
    <property type="project" value="UniProtKB-EC"/>
</dbReference>
<evidence type="ECO:0000256" key="4">
    <source>
        <dbReference type="ARBA" id="ARBA00047761"/>
    </source>
</evidence>
<evidence type="ECO:0000256" key="3">
    <source>
        <dbReference type="ARBA" id="ARBA00022912"/>
    </source>
</evidence>
<accession>A0A6G1D2C5</accession>
<dbReference type="PANTHER" id="PTHR47992">
    <property type="entry name" value="PROTEIN PHOSPHATASE"/>
    <property type="match status" value="1"/>
</dbReference>
<protein>
    <recommendedName>
        <fullName evidence="1">protein-serine/threonine phosphatase</fullName>
        <ecNumber evidence="1">3.1.3.16</ecNumber>
    </recommendedName>
</protein>
<evidence type="ECO:0000313" key="9">
    <source>
        <dbReference type="Proteomes" id="UP000479710"/>
    </source>
</evidence>
<name>A0A6G1D2C5_9ORYZ</name>
<dbReference type="InterPro" id="IPR001932">
    <property type="entry name" value="PPM-type_phosphatase-like_dom"/>
</dbReference>
<comment type="catalytic activity">
    <reaction evidence="4">
        <text>O-phospho-L-seryl-[protein] + H2O = L-seryl-[protein] + phosphate</text>
        <dbReference type="Rhea" id="RHEA:20629"/>
        <dbReference type="Rhea" id="RHEA-COMP:9863"/>
        <dbReference type="Rhea" id="RHEA-COMP:11604"/>
        <dbReference type="ChEBI" id="CHEBI:15377"/>
        <dbReference type="ChEBI" id="CHEBI:29999"/>
        <dbReference type="ChEBI" id="CHEBI:43474"/>
        <dbReference type="ChEBI" id="CHEBI:83421"/>
        <dbReference type="EC" id="3.1.3.16"/>
    </reaction>
</comment>
<dbReference type="EC" id="3.1.3.16" evidence="1"/>
<dbReference type="InterPro" id="IPR015655">
    <property type="entry name" value="PP2C"/>
</dbReference>
<dbReference type="PROSITE" id="PS51746">
    <property type="entry name" value="PPM_2"/>
    <property type="match status" value="1"/>
</dbReference>
<feature type="domain" description="PPM-type phosphatase" evidence="7">
    <location>
        <begin position="1"/>
        <end position="94"/>
    </location>
</feature>
<organism evidence="8 9">
    <name type="scientific">Oryza meyeriana var. granulata</name>
    <dbReference type="NCBI Taxonomy" id="110450"/>
    <lineage>
        <taxon>Eukaryota</taxon>
        <taxon>Viridiplantae</taxon>
        <taxon>Streptophyta</taxon>
        <taxon>Embryophyta</taxon>
        <taxon>Tracheophyta</taxon>
        <taxon>Spermatophyta</taxon>
        <taxon>Magnoliopsida</taxon>
        <taxon>Liliopsida</taxon>
        <taxon>Poales</taxon>
        <taxon>Poaceae</taxon>
        <taxon>BOP clade</taxon>
        <taxon>Oryzoideae</taxon>
        <taxon>Oryzeae</taxon>
        <taxon>Oryzinae</taxon>
        <taxon>Oryza</taxon>
        <taxon>Oryza meyeriana</taxon>
    </lineage>
</organism>
<evidence type="ECO:0000256" key="2">
    <source>
        <dbReference type="ARBA" id="ARBA00022801"/>
    </source>
</evidence>
<evidence type="ECO:0000256" key="1">
    <source>
        <dbReference type="ARBA" id="ARBA00013081"/>
    </source>
</evidence>
<keyword evidence="3" id="KW-0904">Protein phosphatase</keyword>
<evidence type="ECO:0000256" key="6">
    <source>
        <dbReference type="SAM" id="MobiDB-lite"/>
    </source>
</evidence>